<evidence type="ECO:0000313" key="2">
    <source>
        <dbReference type="EMBL" id="KAF2531986.1"/>
    </source>
</evidence>
<dbReference type="EMBL" id="QGKY02002305">
    <property type="protein sequence ID" value="KAF2531986.1"/>
    <property type="molecule type" value="Genomic_DNA"/>
</dbReference>
<proteinExistence type="predicted"/>
<protein>
    <submittedName>
        <fullName evidence="2">Uncharacterized protein</fullName>
    </submittedName>
</protein>
<accession>A0A8S9FI17</accession>
<dbReference type="Proteomes" id="UP000712281">
    <property type="component" value="Unassembled WGS sequence"/>
</dbReference>
<evidence type="ECO:0000256" key="1">
    <source>
        <dbReference type="SAM" id="MobiDB-lite"/>
    </source>
</evidence>
<dbReference type="EMBL" id="QGKW02001911">
    <property type="protein sequence ID" value="KAF2567590.1"/>
    <property type="molecule type" value="Genomic_DNA"/>
</dbReference>
<sequence length="83" mass="8639">MTSNGEGTEKCNQANGVVKVNSCGGGAMASSANASSRGNKKLQVYKRRKLGRRSVSGSKCKEDERVSVEAGVSHAGSQLLQLP</sequence>
<dbReference type="OrthoDB" id="1113785at2759"/>
<feature type="region of interest" description="Disordered" evidence="1">
    <location>
        <begin position="27"/>
        <end position="83"/>
    </location>
</feature>
<feature type="compositionally biased region" description="Basic residues" evidence="1">
    <location>
        <begin position="38"/>
        <end position="52"/>
    </location>
</feature>
<dbReference type="AlphaFoldDB" id="A0A8S9FI17"/>
<reference evidence="2" key="1">
    <citation type="submission" date="2019-12" db="EMBL/GenBank/DDBJ databases">
        <title>Genome sequencing and annotation of Brassica cretica.</title>
        <authorList>
            <person name="Studholme D.J."/>
            <person name="Sarris P.F."/>
        </authorList>
    </citation>
    <scope>NUCLEOTIDE SEQUENCE</scope>
    <source>
        <strain evidence="3">PFS-001/15</strain>
        <strain evidence="2">PFS-102/07</strain>
        <tissue evidence="2">Leaf</tissue>
    </source>
</reference>
<gene>
    <name evidence="3" type="ORF">F2Q68_00026601</name>
    <name evidence="2" type="ORF">F2Q70_00032832</name>
</gene>
<evidence type="ECO:0000313" key="3">
    <source>
        <dbReference type="EMBL" id="KAF2567590.1"/>
    </source>
</evidence>
<feature type="compositionally biased region" description="Low complexity" evidence="1">
    <location>
        <begin position="28"/>
        <end position="37"/>
    </location>
</feature>
<organism evidence="2">
    <name type="scientific">Brassica cretica</name>
    <name type="common">Mustard</name>
    <dbReference type="NCBI Taxonomy" id="69181"/>
    <lineage>
        <taxon>Eukaryota</taxon>
        <taxon>Viridiplantae</taxon>
        <taxon>Streptophyta</taxon>
        <taxon>Embryophyta</taxon>
        <taxon>Tracheophyta</taxon>
        <taxon>Spermatophyta</taxon>
        <taxon>Magnoliopsida</taxon>
        <taxon>eudicotyledons</taxon>
        <taxon>Gunneridae</taxon>
        <taxon>Pentapetalae</taxon>
        <taxon>rosids</taxon>
        <taxon>malvids</taxon>
        <taxon>Brassicales</taxon>
        <taxon>Brassicaceae</taxon>
        <taxon>Brassiceae</taxon>
        <taxon>Brassica</taxon>
    </lineage>
</organism>
<comment type="caution">
    <text evidence="2">The sequence shown here is derived from an EMBL/GenBank/DDBJ whole genome shotgun (WGS) entry which is preliminary data.</text>
</comment>
<name>A0A8S9FI17_BRACR</name>